<comment type="caution">
    <text evidence="5">The sequence shown here is derived from an EMBL/GenBank/DDBJ whole genome shotgun (WGS) entry which is preliminary data.</text>
</comment>
<evidence type="ECO:0000313" key="5">
    <source>
        <dbReference type="EMBL" id="GAI36472.1"/>
    </source>
</evidence>
<dbReference type="InterPro" id="IPR011054">
    <property type="entry name" value="Rudment_hybrid_motif"/>
</dbReference>
<accession>X1MXQ6</accession>
<dbReference type="Pfam" id="PF02785">
    <property type="entry name" value="Biotin_carb_C"/>
    <property type="match status" value="1"/>
</dbReference>
<dbReference type="Gene3D" id="3.30.470.20">
    <property type="entry name" value="ATP-grasp fold, B domain"/>
    <property type="match status" value="1"/>
</dbReference>
<gene>
    <name evidence="5" type="ORF">S06H3_42161</name>
</gene>
<evidence type="ECO:0000259" key="4">
    <source>
        <dbReference type="PROSITE" id="PS50979"/>
    </source>
</evidence>
<feature type="non-terminal residue" evidence="5">
    <location>
        <position position="1"/>
    </location>
</feature>
<dbReference type="PANTHER" id="PTHR45007">
    <property type="entry name" value="CARBOXYLASE, PUTATIVE (AFU_ORTHOLOGUE AFUA_5G07570)-RELATED"/>
    <property type="match status" value="1"/>
</dbReference>
<dbReference type="GO" id="GO:0016874">
    <property type="term" value="F:ligase activity"/>
    <property type="evidence" value="ECO:0007669"/>
    <property type="project" value="UniProtKB-KW"/>
</dbReference>
<evidence type="ECO:0000256" key="2">
    <source>
        <dbReference type="ARBA" id="ARBA00022741"/>
    </source>
</evidence>
<dbReference type="EMBL" id="BARV01026045">
    <property type="protein sequence ID" value="GAI36472.1"/>
    <property type="molecule type" value="Genomic_DNA"/>
</dbReference>
<feature type="domain" description="Biotin carboxylation" evidence="4">
    <location>
        <begin position="1"/>
        <end position="90"/>
    </location>
</feature>
<reference evidence="5" key="1">
    <citation type="journal article" date="2014" name="Front. Microbiol.">
        <title>High frequency of phylogenetically diverse reductive dehalogenase-homologous genes in deep subseafloor sedimentary metagenomes.</title>
        <authorList>
            <person name="Kawai M."/>
            <person name="Futagami T."/>
            <person name="Toyoda A."/>
            <person name="Takaki Y."/>
            <person name="Nishi S."/>
            <person name="Hori S."/>
            <person name="Arai W."/>
            <person name="Tsubouchi T."/>
            <person name="Morono Y."/>
            <person name="Uchiyama I."/>
            <person name="Ito T."/>
            <person name="Fujiyama A."/>
            <person name="Inagaki F."/>
            <person name="Takami H."/>
        </authorList>
    </citation>
    <scope>NUCLEOTIDE SEQUENCE</scope>
    <source>
        <strain evidence="5">Expedition CK06-06</strain>
    </source>
</reference>
<proteinExistence type="predicted"/>
<keyword evidence="1" id="KW-0436">Ligase</keyword>
<protein>
    <recommendedName>
        <fullName evidence="4">Biotin carboxylation domain-containing protein</fullName>
    </recommendedName>
</protein>
<keyword evidence="3" id="KW-0067">ATP-binding</keyword>
<keyword evidence="2" id="KW-0547">Nucleotide-binding</keyword>
<evidence type="ECO:0000256" key="1">
    <source>
        <dbReference type="ARBA" id="ARBA00022598"/>
    </source>
</evidence>
<dbReference type="PANTHER" id="PTHR45007:SF1">
    <property type="entry name" value="CARBOXYLASE, PUTATIVE (AFU_ORTHOLOGUE AFUA_5G07570)-RELATED"/>
    <property type="match status" value="1"/>
</dbReference>
<dbReference type="InterPro" id="IPR011764">
    <property type="entry name" value="Biotin_carboxylation_dom"/>
</dbReference>
<evidence type="ECO:0000256" key="3">
    <source>
        <dbReference type="ARBA" id="ARBA00022840"/>
    </source>
</evidence>
<dbReference type="GO" id="GO:0005524">
    <property type="term" value="F:ATP binding"/>
    <property type="evidence" value="ECO:0007669"/>
    <property type="project" value="UniProtKB-KW"/>
</dbReference>
<name>X1MXQ6_9ZZZZ</name>
<organism evidence="5">
    <name type="scientific">marine sediment metagenome</name>
    <dbReference type="NCBI Taxonomy" id="412755"/>
    <lineage>
        <taxon>unclassified sequences</taxon>
        <taxon>metagenomes</taxon>
        <taxon>ecological metagenomes</taxon>
    </lineage>
</organism>
<dbReference type="InterPro" id="IPR005482">
    <property type="entry name" value="Biotin_COase_C"/>
</dbReference>
<dbReference type="SMART" id="SM00878">
    <property type="entry name" value="Biotin_carb_C"/>
    <property type="match status" value="1"/>
</dbReference>
<dbReference type="AlphaFoldDB" id="X1MXQ6"/>
<dbReference type="SUPFAM" id="SSF51246">
    <property type="entry name" value="Rudiment single hybrid motif"/>
    <property type="match status" value="1"/>
</dbReference>
<dbReference type="PROSITE" id="PS50979">
    <property type="entry name" value="BC"/>
    <property type="match status" value="1"/>
</dbReference>
<sequence length="145" mass="16087">FLKEPSGPGVRHDCGIYSGCDIPIFYDPILAKLIVWAENREMSCQRMISALDDYVILGIQTTIGFLKDVIAHPKFQTGETTTSFIEKYFAQWGGKEKAEEARMIAALASAFDSQSKSFGHQVLTDRDVAPSPWQTLGKWRLGGGN</sequence>